<dbReference type="CDD" id="cd13925">
    <property type="entry name" value="RPF"/>
    <property type="match status" value="1"/>
</dbReference>
<name>A0A1A2NR10_MYCSD</name>
<evidence type="ECO:0000313" key="5">
    <source>
        <dbReference type="EMBL" id="OBI26776.1"/>
    </source>
</evidence>
<dbReference type="Gene3D" id="1.10.530.10">
    <property type="match status" value="1"/>
</dbReference>
<dbReference type="GO" id="GO:0016787">
    <property type="term" value="F:hydrolase activity"/>
    <property type="evidence" value="ECO:0007669"/>
    <property type="project" value="UniProtKB-KW"/>
</dbReference>
<gene>
    <name evidence="5" type="ORF">A5710_06565</name>
</gene>
<feature type="domain" description="Resuscitation-promoting factor core lysozyme-like" evidence="4">
    <location>
        <begin position="25"/>
        <end position="97"/>
    </location>
</feature>
<dbReference type="EMBL" id="LZKG01000130">
    <property type="protein sequence ID" value="OBI26776.1"/>
    <property type="molecule type" value="Genomic_DNA"/>
</dbReference>
<organism evidence="5 6">
    <name type="scientific">Mycolicibacter sinensis (strain JDM601)</name>
    <name type="common">Mycobacterium sinense</name>
    <dbReference type="NCBI Taxonomy" id="875328"/>
    <lineage>
        <taxon>Bacteria</taxon>
        <taxon>Bacillati</taxon>
        <taxon>Actinomycetota</taxon>
        <taxon>Actinomycetes</taxon>
        <taxon>Mycobacteriales</taxon>
        <taxon>Mycobacteriaceae</taxon>
        <taxon>Mycolicibacter</taxon>
    </lineage>
</organism>
<dbReference type="RefSeq" id="WP_064922328.1">
    <property type="nucleotide sequence ID" value="NZ_LZJK01000094.1"/>
</dbReference>
<evidence type="ECO:0000259" key="4">
    <source>
        <dbReference type="Pfam" id="PF06737"/>
    </source>
</evidence>
<evidence type="ECO:0000256" key="3">
    <source>
        <dbReference type="SAM" id="SignalP"/>
    </source>
</evidence>
<accession>A0A1A2NR10</accession>
<dbReference type="Proteomes" id="UP000093943">
    <property type="component" value="Unassembled WGS sequence"/>
</dbReference>
<evidence type="ECO:0000313" key="6">
    <source>
        <dbReference type="Proteomes" id="UP000093943"/>
    </source>
</evidence>
<dbReference type="InterPro" id="IPR023346">
    <property type="entry name" value="Lysozyme-like_dom_sf"/>
</dbReference>
<dbReference type="InterPro" id="IPR010618">
    <property type="entry name" value="RPF"/>
</dbReference>
<proteinExistence type="inferred from homology"/>
<dbReference type="OrthoDB" id="1404170at2"/>
<dbReference type="AlphaFoldDB" id="A0A1A2NR10"/>
<keyword evidence="3" id="KW-0732">Signal</keyword>
<comment type="caution">
    <text evidence="5">The sequence shown here is derived from an EMBL/GenBank/DDBJ whole genome shotgun (WGS) entry which is preliminary data.</text>
</comment>
<reference evidence="6" key="1">
    <citation type="submission" date="2016-06" db="EMBL/GenBank/DDBJ databases">
        <authorList>
            <person name="Sutton G."/>
            <person name="Brinkac L."/>
            <person name="Sanka R."/>
            <person name="Adams M."/>
            <person name="Lau E."/>
            <person name="Sam S."/>
            <person name="Sreng N."/>
            <person name="Him V."/>
            <person name="Kerleguer A."/>
            <person name="Cheng S."/>
        </authorList>
    </citation>
    <scope>NUCLEOTIDE SEQUENCE [LARGE SCALE GENOMIC DNA]</scope>
    <source>
        <strain evidence="6">E1876</strain>
    </source>
</reference>
<evidence type="ECO:0000256" key="2">
    <source>
        <dbReference type="ARBA" id="ARBA00022801"/>
    </source>
</evidence>
<sequence>MRKFTALTAGVLLVGAAELTGAANADPINWEAIARCESGGNWAADSGNGDYGGLQISAAAWDANGGVGLPSQASPQQQIAVAKRIMANQGPGAWPTCASRGVSATSGAGAAPVGSLTHYLSALFDDTAGLDAQAG</sequence>
<dbReference type="SUPFAM" id="SSF53955">
    <property type="entry name" value="Lysozyme-like"/>
    <property type="match status" value="1"/>
</dbReference>
<evidence type="ECO:0000256" key="1">
    <source>
        <dbReference type="ARBA" id="ARBA00010830"/>
    </source>
</evidence>
<dbReference type="Pfam" id="PF06737">
    <property type="entry name" value="Transglycosylas"/>
    <property type="match status" value="1"/>
</dbReference>
<protein>
    <submittedName>
        <fullName evidence="5">Resuscitation-promoting factor-like protein</fullName>
    </submittedName>
</protein>
<keyword evidence="2" id="KW-0378">Hydrolase</keyword>
<feature type="signal peptide" evidence="3">
    <location>
        <begin position="1"/>
        <end position="25"/>
    </location>
</feature>
<comment type="similarity">
    <text evidence="1">Belongs to the transglycosylase family. Rpf subfamily.</text>
</comment>
<feature type="chain" id="PRO_5009825783" evidence="3">
    <location>
        <begin position="26"/>
        <end position="135"/>
    </location>
</feature>